<reference evidence="2" key="1">
    <citation type="submission" date="2020-11" db="EMBL/GenBank/DDBJ databases">
        <authorList>
            <consortium name="DOE Joint Genome Institute"/>
            <person name="Ahrendt S."/>
            <person name="Riley R."/>
            <person name="Andreopoulos W."/>
            <person name="Labutti K."/>
            <person name="Pangilinan J."/>
            <person name="Ruiz-Duenas F.J."/>
            <person name="Barrasa J.M."/>
            <person name="Sanchez-Garcia M."/>
            <person name="Camarero S."/>
            <person name="Miyauchi S."/>
            <person name="Serrano A."/>
            <person name="Linde D."/>
            <person name="Babiker R."/>
            <person name="Drula E."/>
            <person name="Ayuso-Fernandez I."/>
            <person name="Pacheco R."/>
            <person name="Padilla G."/>
            <person name="Ferreira P."/>
            <person name="Barriuso J."/>
            <person name="Kellner H."/>
            <person name="Castanera R."/>
            <person name="Alfaro M."/>
            <person name="Ramirez L."/>
            <person name="Pisabarro A.G."/>
            <person name="Kuo A."/>
            <person name="Tritt A."/>
            <person name="Lipzen A."/>
            <person name="He G."/>
            <person name="Yan M."/>
            <person name="Ng V."/>
            <person name="Cullen D."/>
            <person name="Martin F."/>
            <person name="Rosso M.-N."/>
            <person name="Henrissat B."/>
            <person name="Hibbett D."/>
            <person name="Martinez A.T."/>
            <person name="Grigoriev I.V."/>
        </authorList>
    </citation>
    <scope>NUCLEOTIDE SEQUENCE</scope>
    <source>
        <strain evidence="2">AH 40177</strain>
    </source>
</reference>
<proteinExistence type="predicted"/>
<dbReference type="EMBL" id="JADNRY010000206">
    <property type="protein sequence ID" value="KAF9061328.1"/>
    <property type="molecule type" value="Genomic_DNA"/>
</dbReference>
<protein>
    <recommendedName>
        <fullName evidence="4">Glycopeptide</fullName>
    </recommendedName>
</protein>
<sequence length="152" mass="15441">MQFIASLLALASFVAFAAAESHTITFTNNCGRGTPMLISQTGQVLSTGGSFTSNGPSYLQTGGCGLNGDFCTTVETTLVNPTSAGAGSATDVTLIPDHEFSVTSGFGYFNGCDGTGFDCTSANCPGAFTDPTNGLIVSCEADNVDLAITFCD</sequence>
<feature type="chain" id="PRO_5040109922" description="Glycopeptide" evidence="1">
    <location>
        <begin position="20"/>
        <end position="152"/>
    </location>
</feature>
<dbReference type="AlphaFoldDB" id="A0A9P5PCH2"/>
<evidence type="ECO:0000256" key="1">
    <source>
        <dbReference type="SAM" id="SignalP"/>
    </source>
</evidence>
<name>A0A9P5PCH2_9AGAR</name>
<evidence type="ECO:0000313" key="2">
    <source>
        <dbReference type="EMBL" id="KAF9061328.1"/>
    </source>
</evidence>
<comment type="caution">
    <text evidence="2">The sequence shown here is derived from an EMBL/GenBank/DDBJ whole genome shotgun (WGS) entry which is preliminary data.</text>
</comment>
<keyword evidence="3" id="KW-1185">Reference proteome</keyword>
<evidence type="ECO:0008006" key="4">
    <source>
        <dbReference type="Google" id="ProtNLM"/>
    </source>
</evidence>
<organism evidence="2 3">
    <name type="scientific">Rhodocollybia butyracea</name>
    <dbReference type="NCBI Taxonomy" id="206335"/>
    <lineage>
        <taxon>Eukaryota</taxon>
        <taxon>Fungi</taxon>
        <taxon>Dikarya</taxon>
        <taxon>Basidiomycota</taxon>
        <taxon>Agaricomycotina</taxon>
        <taxon>Agaricomycetes</taxon>
        <taxon>Agaricomycetidae</taxon>
        <taxon>Agaricales</taxon>
        <taxon>Marasmiineae</taxon>
        <taxon>Omphalotaceae</taxon>
        <taxon>Rhodocollybia</taxon>
    </lineage>
</organism>
<accession>A0A9P5PCH2</accession>
<gene>
    <name evidence="2" type="ORF">BDP27DRAFT_1488625</name>
</gene>
<dbReference type="Proteomes" id="UP000772434">
    <property type="component" value="Unassembled WGS sequence"/>
</dbReference>
<feature type="signal peptide" evidence="1">
    <location>
        <begin position="1"/>
        <end position="19"/>
    </location>
</feature>
<evidence type="ECO:0000313" key="3">
    <source>
        <dbReference type="Proteomes" id="UP000772434"/>
    </source>
</evidence>
<keyword evidence="1" id="KW-0732">Signal</keyword>
<dbReference type="OrthoDB" id="3342934at2759"/>